<dbReference type="AlphaFoldDB" id="A0A9Q0J7A7"/>
<protein>
    <recommendedName>
        <fullName evidence="1">J domain-containing protein</fullName>
    </recommendedName>
</protein>
<accession>A0A9Q0J7A7</accession>
<dbReference type="PROSITE" id="PS50076">
    <property type="entry name" value="DNAJ_2"/>
    <property type="match status" value="1"/>
</dbReference>
<organism evidence="2 3">
    <name type="scientific">Turnera subulata</name>
    <dbReference type="NCBI Taxonomy" id="218843"/>
    <lineage>
        <taxon>Eukaryota</taxon>
        <taxon>Viridiplantae</taxon>
        <taxon>Streptophyta</taxon>
        <taxon>Embryophyta</taxon>
        <taxon>Tracheophyta</taxon>
        <taxon>Spermatophyta</taxon>
        <taxon>Magnoliopsida</taxon>
        <taxon>eudicotyledons</taxon>
        <taxon>Gunneridae</taxon>
        <taxon>Pentapetalae</taxon>
        <taxon>rosids</taxon>
        <taxon>fabids</taxon>
        <taxon>Malpighiales</taxon>
        <taxon>Passifloraceae</taxon>
        <taxon>Turnera</taxon>
    </lineage>
</organism>
<dbReference type="InterPro" id="IPR001623">
    <property type="entry name" value="DnaJ_domain"/>
</dbReference>
<dbReference type="PANTHER" id="PTHR45376">
    <property type="entry name" value="CHAPERONE DNAJ-DOMAIN SUPERFAMILY PROTEIN-RELATED"/>
    <property type="match status" value="1"/>
</dbReference>
<evidence type="ECO:0000313" key="3">
    <source>
        <dbReference type="Proteomes" id="UP001141552"/>
    </source>
</evidence>
<evidence type="ECO:0000259" key="1">
    <source>
        <dbReference type="PROSITE" id="PS50076"/>
    </source>
</evidence>
<dbReference type="EMBL" id="JAKUCV010005470">
    <property type="protein sequence ID" value="KAJ4831014.1"/>
    <property type="molecule type" value="Genomic_DNA"/>
</dbReference>
<proteinExistence type="predicted"/>
<dbReference type="PANTHER" id="PTHR45376:SF1">
    <property type="entry name" value="CHAPERONE DNAJ-DOMAIN SUPERFAMILY PROTEIN-RELATED"/>
    <property type="match status" value="1"/>
</dbReference>
<dbReference type="OrthoDB" id="10250354at2759"/>
<feature type="domain" description="J" evidence="1">
    <location>
        <begin position="194"/>
        <end position="255"/>
    </location>
</feature>
<dbReference type="SMART" id="SM00271">
    <property type="entry name" value="DnaJ"/>
    <property type="match status" value="1"/>
</dbReference>
<dbReference type="InterPro" id="IPR036869">
    <property type="entry name" value="J_dom_sf"/>
</dbReference>
<evidence type="ECO:0000313" key="2">
    <source>
        <dbReference type="EMBL" id="KAJ4831014.1"/>
    </source>
</evidence>
<dbReference type="SUPFAM" id="SSF46565">
    <property type="entry name" value="Chaperone J-domain"/>
    <property type="match status" value="1"/>
</dbReference>
<reference evidence="2" key="2">
    <citation type="journal article" date="2023" name="Plants (Basel)">
        <title>Annotation of the Turnera subulata (Passifloraceae) Draft Genome Reveals the S-Locus Evolved after the Divergence of Turneroideae from Passifloroideae in a Stepwise Manner.</title>
        <authorList>
            <person name="Henning P.M."/>
            <person name="Roalson E.H."/>
            <person name="Mir W."/>
            <person name="McCubbin A.G."/>
            <person name="Shore J.S."/>
        </authorList>
    </citation>
    <scope>NUCLEOTIDE SEQUENCE</scope>
    <source>
        <strain evidence="2">F60SS</strain>
    </source>
</reference>
<name>A0A9Q0J7A7_9ROSI</name>
<dbReference type="Pfam" id="PF00226">
    <property type="entry name" value="DnaJ"/>
    <property type="match status" value="1"/>
</dbReference>
<gene>
    <name evidence="2" type="ORF">Tsubulata_038765</name>
</gene>
<dbReference type="CDD" id="cd06257">
    <property type="entry name" value="DnaJ"/>
    <property type="match status" value="1"/>
</dbReference>
<reference evidence="2" key="1">
    <citation type="submission" date="2022-02" db="EMBL/GenBank/DDBJ databases">
        <authorList>
            <person name="Henning P.M."/>
            <person name="McCubbin A.G."/>
            <person name="Shore J.S."/>
        </authorList>
    </citation>
    <scope>NUCLEOTIDE SEQUENCE</scope>
    <source>
        <strain evidence="2">F60SS</strain>
        <tissue evidence="2">Leaves</tissue>
    </source>
</reference>
<sequence>MMNCSTRAATWIPKPNFFSLQSAFFHASPVLQRKRRNFWDTSSQRNSYSRRSRRMQSKQSILRNFNRYADYIFQNWDDDPDEELSSSSRGSSWFKKQYSKGSTRTWAGNKGSRHGGKSFQFCEDDFEVESIFRSAFGGNRFFYWSFINEEEPKWKSSSRYSDSYQRSWRHRYEEDYDSSDSDSESKSSESDLASDRLALGLSTVGPLKLEDVKKAYRACALKWHPDRHQGSSKAVAEQKFKVCSAAYQSLCDRLVAA</sequence>
<comment type="caution">
    <text evidence="2">The sequence shown here is derived from an EMBL/GenBank/DDBJ whole genome shotgun (WGS) entry which is preliminary data.</text>
</comment>
<dbReference type="Proteomes" id="UP001141552">
    <property type="component" value="Unassembled WGS sequence"/>
</dbReference>
<keyword evidence="3" id="KW-1185">Reference proteome</keyword>
<dbReference type="Gene3D" id="1.10.287.110">
    <property type="entry name" value="DnaJ domain"/>
    <property type="match status" value="1"/>
</dbReference>